<dbReference type="AlphaFoldDB" id="A0A845G4P2"/>
<evidence type="ECO:0000256" key="3">
    <source>
        <dbReference type="ARBA" id="ARBA00022806"/>
    </source>
</evidence>
<dbReference type="GO" id="GO:0000725">
    <property type="term" value="P:recombinational repair"/>
    <property type="evidence" value="ECO:0007669"/>
    <property type="project" value="TreeGrafter"/>
</dbReference>
<keyword evidence="4 6" id="KW-0067">ATP-binding</keyword>
<dbReference type="GO" id="GO:0043138">
    <property type="term" value="F:3'-5' DNA helicase activity"/>
    <property type="evidence" value="ECO:0007669"/>
    <property type="project" value="TreeGrafter"/>
</dbReference>
<evidence type="ECO:0000256" key="2">
    <source>
        <dbReference type="ARBA" id="ARBA00022801"/>
    </source>
</evidence>
<protein>
    <recommendedName>
        <fullName evidence="5">DNA 3'-5' helicase II</fullName>
    </recommendedName>
</protein>
<comment type="caution">
    <text evidence="8">The sequence shown here is derived from an EMBL/GenBank/DDBJ whole genome shotgun (WGS) entry which is preliminary data.</text>
</comment>
<dbReference type="InterPro" id="IPR027417">
    <property type="entry name" value="P-loop_NTPase"/>
</dbReference>
<evidence type="ECO:0000256" key="6">
    <source>
        <dbReference type="PROSITE-ProRule" id="PRU00560"/>
    </source>
</evidence>
<proteinExistence type="predicted"/>
<dbReference type="SUPFAM" id="SSF52540">
    <property type="entry name" value="P-loop containing nucleoside triphosphate hydrolases"/>
    <property type="match status" value="2"/>
</dbReference>
<sequence length="651" mass="71876">MSGSQGAGGNERDAHVVEDICGYVTANPAHNFFLFAGAGSGKTRTLVEVLRRVTGVVEHAAGKLYAERLRSRGQAVRVITYTKNATAVVTGRLGENVLAEVSTIHSFCWDLIKGFDEDIKDALLARIGKKLEEAHQTAKEKKRGESDTDRRKYAELEEDAAKIASTATFIYHPDRRTFGAGALSHSQVIDAAAWLLNERPTLRRIVADRHPLILIDESQDTMRAMLDSLFSLSVHFPGVVTLGLLGDHRQRIYADGHDDLPSHIPKSWERPALQMNHRSQKRIVDLINDIWEADIEGRTQPKTGVRQVPRTEKDGGAVRMFIGAAHLSTEEKMAFEGRCAEAMKDQTGIAEWGGDVKKYTTLALEHKLAAIRGGFLNAYLAVDLLDPDASAPSSSGERSGPGMLRPLLGAISELAECVNADSTIDEFAATNVLRRDGVLSKLPDDGEARSKVVAEIQHTLGQFAKNVLHPEARVRDVVTPLLDLELFDVDGRFYNAYRDETVVPPPPTVKSQEDVEDRRKRGWDALFRTPWKEISKYRAYLRGEMELATHQVVKGSEFKHVMVVMDDTDAGGFLFAYDKVVGGQAPGKSDLKNMEEGKETSIDRTLRLLYVTCSRAEESLALILWAANPGAAIDAVKATGWFLEGEIQEIQ</sequence>
<dbReference type="InterPro" id="IPR014016">
    <property type="entry name" value="UvrD-like_ATP-bd"/>
</dbReference>
<evidence type="ECO:0000256" key="5">
    <source>
        <dbReference type="ARBA" id="ARBA00034923"/>
    </source>
</evidence>
<dbReference type="GO" id="GO:0016787">
    <property type="term" value="F:hydrolase activity"/>
    <property type="evidence" value="ECO:0007669"/>
    <property type="project" value="UniProtKB-UniRule"/>
</dbReference>
<accession>A0A845G4P2</accession>
<evidence type="ECO:0000313" key="9">
    <source>
        <dbReference type="Proteomes" id="UP000470302"/>
    </source>
</evidence>
<dbReference type="PANTHER" id="PTHR11070:SF2">
    <property type="entry name" value="ATP-DEPENDENT DNA HELICASE SRS2"/>
    <property type="match status" value="1"/>
</dbReference>
<dbReference type="Pfam" id="PF13245">
    <property type="entry name" value="AAA_19"/>
    <property type="match status" value="1"/>
</dbReference>
<evidence type="ECO:0000259" key="7">
    <source>
        <dbReference type="PROSITE" id="PS51198"/>
    </source>
</evidence>
<keyword evidence="3 6" id="KW-0347">Helicase</keyword>
<dbReference type="PANTHER" id="PTHR11070">
    <property type="entry name" value="UVRD / RECB / PCRA DNA HELICASE FAMILY MEMBER"/>
    <property type="match status" value="1"/>
</dbReference>
<dbReference type="Proteomes" id="UP000470302">
    <property type="component" value="Unassembled WGS sequence"/>
</dbReference>
<feature type="domain" description="UvrD-like helicase ATP-binding" evidence="7">
    <location>
        <begin position="15"/>
        <end position="293"/>
    </location>
</feature>
<dbReference type="GO" id="GO:0003677">
    <property type="term" value="F:DNA binding"/>
    <property type="evidence" value="ECO:0007669"/>
    <property type="project" value="InterPro"/>
</dbReference>
<keyword evidence="1 6" id="KW-0547">Nucleotide-binding</keyword>
<feature type="binding site" evidence="6">
    <location>
        <begin position="36"/>
        <end position="43"/>
    </location>
    <ligand>
        <name>ATP</name>
        <dbReference type="ChEBI" id="CHEBI:30616"/>
    </ligand>
</feature>
<reference evidence="8 9" key="1">
    <citation type="submission" date="2020-01" db="EMBL/GenBank/DDBJ databases">
        <title>Novel species isolated from a subtropical stream in China.</title>
        <authorList>
            <person name="Lu H."/>
        </authorList>
    </citation>
    <scope>NUCLEOTIDE SEQUENCE [LARGE SCALE GENOMIC DNA]</scope>
    <source>
        <strain evidence="8 9">FT82W</strain>
    </source>
</reference>
<dbReference type="Gene3D" id="3.40.50.300">
    <property type="entry name" value="P-loop containing nucleotide triphosphate hydrolases"/>
    <property type="match status" value="2"/>
</dbReference>
<dbReference type="PROSITE" id="PS51198">
    <property type="entry name" value="UVRD_HELICASE_ATP_BIND"/>
    <property type="match status" value="1"/>
</dbReference>
<dbReference type="RefSeq" id="WP_161097472.1">
    <property type="nucleotide sequence ID" value="NZ_WWCW01000046.1"/>
</dbReference>
<evidence type="ECO:0000256" key="4">
    <source>
        <dbReference type="ARBA" id="ARBA00022840"/>
    </source>
</evidence>
<dbReference type="GO" id="GO:0005524">
    <property type="term" value="F:ATP binding"/>
    <property type="evidence" value="ECO:0007669"/>
    <property type="project" value="UniProtKB-UniRule"/>
</dbReference>
<organism evidence="8 9">
    <name type="scientific">Duganella vulcania</name>
    <dbReference type="NCBI Taxonomy" id="2692166"/>
    <lineage>
        <taxon>Bacteria</taxon>
        <taxon>Pseudomonadati</taxon>
        <taxon>Pseudomonadota</taxon>
        <taxon>Betaproteobacteria</taxon>
        <taxon>Burkholderiales</taxon>
        <taxon>Oxalobacteraceae</taxon>
        <taxon>Telluria group</taxon>
        <taxon>Duganella</taxon>
    </lineage>
</organism>
<evidence type="ECO:0000313" key="8">
    <source>
        <dbReference type="EMBL" id="MYM88432.1"/>
    </source>
</evidence>
<gene>
    <name evidence="8" type="ORF">GTP91_14780</name>
</gene>
<name>A0A845G4P2_9BURK</name>
<keyword evidence="2 6" id="KW-0378">Hydrolase</keyword>
<dbReference type="EMBL" id="WWCW01000046">
    <property type="protein sequence ID" value="MYM88432.1"/>
    <property type="molecule type" value="Genomic_DNA"/>
</dbReference>
<dbReference type="InterPro" id="IPR000212">
    <property type="entry name" value="DNA_helicase_UvrD/REP"/>
</dbReference>
<evidence type="ECO:0000256" key="1">
    <source>
        <dbReference type="ARBA" id="ARBA00022741"/>
    </source>
</evidence>